<dbReference type="RefSeq" id="XP_046115899.1">
    <property type="nucleotide sequence ID" value="XM_046263960.1"/>
</dbReference>
<reference evidence="1" key="1">
    <citation type="journal article" date="2021" name="IMA Fungus">
        <title>Genomic characterization of three marine fungi, including Emericellopsis atlantica sp. nov. with signatures of a generalist lifestyle and marine biomass degradation.</title>
        <authorList>
            <person name="Hagestad O.C."/>
            <person name="Hou L."/>
            <person name="Andersen J.H."/>
            <person name="Hansen E.H."/>
            <person name="Altermark B."/>
            <person name="Li C."/>
            <person name="Kuhnert E."/>
            <person name="Cox R.J."/>
            <person name="Crous P.W."/>
            <person name="Spatafora J.W."/>
            <person name="Lail K."/>
            <person name="Amirebrahimi M."/>
            <person name="Lipzen A."/>
            <person name="Pangilinan J."/>
            <person name="Andreopoulos W."/>
            <person name="Hayes R.D."/>
            <person name="Ng V."/>
            <person name="Grigoriev I.V."/>
            <person name="Jackson S.A."/>
            <person name="Sutton T.D.S."/>
            <person name="Dobson A.D.W."/>
            <person name="Rama T."/>
        </authorList>
    </citation>
    <scope>NUCLEOTIDE SEQUENCE</scope>
    <source>
        <strain evidence="1">TS7</strain>
    </source>
</reference>
<dbReference type="OrthoDB" id="21416at2759"/>
<dbReference type="EMBL" id="MU251265">
    <property type="protein sequence ID" value="KAG9251975.1"/>
    <property type="molecule type" value="Genomic_DNA"/>
</dbReference>
<proteinExistence type="predicted"/>
<protein>
    <submittedName>
        <fullName evidence="1">Uncharacterized protein</fullName>
    </submittedName>
</protein>
<name>A0A9P7ZI39_9HYPO</name>
<dbReference type="Gene3D" id="1.25.40.10">
    <property type="entry name" value="Tetratricopeptide repeat domain"/>
    <property type="match status" value="1"/>
</dbReference>
<dbReference type="AlphaFoldDB" id="A0A9P7ZI39"/>
<comment type="caution">
    <text evidence="1">The sequence shown here is derived from an EMBL/GenBank/DDBJ whole genome shotgun (WGS) entry which is preliminary data.</text>
</comment>
<accession>A0A9P7ZI39</accession>
<evidence type="ECO:0000313" key="2">
    <source>
        <dbReference type="Proteomes" id="UP000887229"/>
    </source>
</evidence>
<evidence type="ECO:0000313" key="1">
    <source>
        <dbReference type="EMBL" id="KAG9251975.1"/>
    </source>
</evidence>
<sequence length="403" mass="44892">MRMGAYYFDQGRTSAMKDVRTRAADGLTHLLGPCHRTTLKARSGAAYAPLIEGDVKVARDAYVQIAHDQLLVSKGKPSLDYYNTLIFQGQAEYLMNDFSSAVTTLSTSSAGFLREKGGESNYYLSAHLWYSIVIAAQGKLDVAIQFMEAIRQKRHEQYGGLDGFANTVRIFLGDFYRRNGSREESIQHAEAGLDNRSQVKSFAHPAVIDTAVRLVIVYRHFGLASNATKLLDELLTRSDLGQHDKFVQRCQVNHLHALLLYEQGEVDKAISQLHDFLARLEPERTGRVTLCALLDLALMLRKRNAEGDDDLSHSLFDGLLVPFASAVQADEGGDHKPDSPRVLRLAEEALRIFRYQSGEKADALLKAEGMKWRRPRALWLPLGMPAADTTWMGPPGEVGKELA</sequence>
<dbReference type="SUPFAM" id="SSF48452">
    <property type="entry name" value="TPR-like"/>
    <property type="match status" value="1"/>
</dbReference>
<keyword evidence="2" id="KW-1185">Reference proteome</keyword>
<dbReference type="GeneID" id="70294863"/>
<dbReference type="InterPro" id="IPR011990">
    <property type="entry name" value="TPR-like_helical_dom_sf"/>
</dbReference>
<dbReference type="Proteomes" id="UP000887229">
    <property type="component" value="Unassembled WGS sequence"/>
</dbReference>
<gene>
    <name evidence="1" type="ORF">F5Z01DRAFT_662527</name>
</gene>
<organism evidence="1 2">
    <name type="scientific">Emericellopsis atlantica</name>
    <dbReference type="NCBI Taxonomy" id="2614577"/>
    <lineage>
        <taxon>Eukaryota</taxon>
        <taxon>Fungi</taxon>
        <taxon>Dikarya</taxon>
        <taxon>Ascomycota</taxon>
        <taxon>Pezizomycotina</taxon>
        <taxon>Sordariomycetes</taxon>
        <taxon>Hypocreomycetidae</taxon>
        <taxon>Hypocreales</taxon>
        <taxon>Bionectriaceae</taxon>
        <taxon>Emericellopsis</taxon>
    </lineage>
</organism>